<gene>
    <name evidence="2" type="ORF">METZ01_LOCUS323274</name>
</gene>
<name>A0A382PC74_9ZZZZ</name>
<keyword evidence="1" id="KW-0472">Membrane</keyword>
<dbReference type="AlphaFoldDB" id="A0A382PC74"/>
<evidence type="ECO:0008006" key="3">
    <source>
        <dbReference type="Google" id="ProtNLM"/>
    </source>
</evidence>
<feature type="transmembrane region" description="Helical" evidence="1">
    <location>
        <begin position="18"/>
        <end position="39"/>
    </location>
</feature>
<evidence type="ECO:0000256" key="1">
    <source>
        <dbReference type="SAM" id="Phobius"/>
    </source>
</evidence>
<sequence length="45" mass="5270">MLYHIFYPLSSDYSFLNVFRYITFRSAYSGITALIFSMLMGGMMI</sequence>
<evidence type="ECO:0000313" key="2">
    <source>
        <dbReference type="EMBL" id="SVC70420.1"/>
    </source>
</evidence>
<accession>A0A382PC74</accession>
<protein>
    <recommendedName>
        <fullName evidence="3">Phospho-N-acetylmuramoyl-pentapeptide-transferase</fullName>
    </recommendedName>
</protein>
<keyword evidence="1" id="KW-0812">Transmembrane</keyword>
<organism evidence="2">
    <name type="scientific">marine metagenome</name>
    <dbReference type="NCBI Taxonomy" id="408172"/>
    <lineage>
        <taxon>unclassified sequences</taxon>
        <taxon>metagenomes</taxon>
        <taxon>ecological metagenomes</taxon>
    </lineage>
</organism>
<feature type="non-terminal residue" evidence="2">
    <location>
        <position position="45"/>
    </location>
</feature>
<proteinExistence type="predicted"/>
<keyword evidence="1" id="KW-1133">Transmembrane helix</keyword>
<reference evidence="2" key="1">
    <citation type="submission" date="2018-05" db="EMBL/GenBank/DDBJ databases">
        <authorList>
            <person name="Lanie J.A."/>
            <person name="Ng W.-L."/>
            <person name="Kazmierczak K.M."/>
            <person name="Andrzejewski T.M."/>
            <person name="Davidsen T.M."/>
            <person name="Wayne K.J."/>
            <person name="Tettelin H."/>
            <person name="Glass J.I."/>
            <person name="Rusch D."/>
            <person name="Podicherti R."/>
            <person name="Tsui H.-C.T."/>
            <person name="Winkler M.E."/>
        </authorList>
    </citation>
    <scope>NUCLEOTIDE SEQUENCE</scope>
</reference>
<dbReference type="EMBL" id="UINC01106042">
    <property type="protein sequence ID" value="SVC70420.1"/>
    <property type="molecule type" value="Genomic_DNA"/>
</dbReference>